<dbReference type="PIRSF" id="PIRSF004555">
    <property type="entry name" value="UCP004555"/>
    <property type="match status" value="1"/>
</dbReference>
<dbReference type="PANTHER" id="PTHR33449:SF1">
    <property type="entry name" value="NUCLEOID-ASSOCIATED PROTEIN YBAB"/>
    <property type="match status" value="1"/>
</dbReference>
<dbReference type="GO" id="GO:0003677">
    <property type="term" value="F:DNA binding"/>
    <property type="evidence" value="ECO:0007669"/>
    <property type="project" value="UniProtKB-UniRule"/>
</dbReference>
<dbReference type="PANTHER" id="PTHR33449">
    <property type="entry name" value="NUCLEOID-ASSOCIATED PROTEIN YBAB"/>
    <property type="match status" value="1"/>
</dbReference>
<keyword evidence="1 2" id="KW-0238">DNA-binding</keyword>
<dbReference type="HAMAP" id="MF_00274">
    <property type="entry name" value="DNA_YbaB_EbfC"/>
    <property type="match status" value="1"/>
</dbReference>
<dbReference type="EMBL" id="CP120682">
    <property type="protein sequence ID" value="WKN35853.1"/>
    <property type="molecule type" value="Genomic_DNA"/>
</dbReference>
<comment type="subunit">
    <text evidence="2">Homodimer.</text>
</comment>
<evidence type="ECO:0000256" key="3">
    <source>
        <dbReference type="SAM" id="Coils"/>
    </source>
</evidence>
<dbReference type="SUPFAM" id="SSF82607">
    <property type="entry name" value="YbaB-like"/>
    <property type="match status" value="1"/>
</dbReference>
<dbReference type="Pfam" id="PF02575">
    <property type="entry name" value="YbaB_DNA_bd"/>
    <property type="match status" value="1"/>
</dbReference>
<name>A0AA49GM15_9BACT</name>
<keyword evidence="3" id="KW-0175">Coiled coil</keyword>
<organism evidence="4">
    <name type="scientific">Roseihalotalea indica</name>
    <dbReference type="NCBI Taxonomy" id="2867963"/>
    <lineage>
        <taxon>Bacteria</taxon>
        <taxon>Pseudomonadati</taxon>
        <taxon>Bacteroidota</taxon>
        <taxon>Cytophagia</taxon>
        <taxon>Cytophagales</taxon>
        <taxon>Catalimonadaceae</taxon>
        <taxon>Roseihalotalea</taxon>
    </lineage>
</organism>
<comment type="subcellular location">
    <subcellularLocation>
        <location evidence="2">Cytoplasm</location>
        <location evidence="2">Nucleoid</location>
    </subcellularLocation>
</comment>
<evidence type="ECO:0000256" key="1">
    <source>
        <dbReference type="ARBA" id="ARBA00023125"/>
    </source>
</evidence>
<comment type="function">
    <text evidence="2">Binds to DNA and alters its conformation. May be involved in regulation of gene expression, nucleoid organization and DNA protection.</text>
</comment>
<evidence type="ECO:0000256" key="2">
    <source>
        <dbReference type="HAMAP-Rule" id="MF_00274"/>
    </source>
</evidence>
<dbReference type="InterPro" id="IPR004401">
    <property type="entry name" value="YbaB/EbfC"/>
</dbReference>
<feature type="coiled-coil region" evidence="3">
    <location>
        <begin position="4"/>
        <end position="31"/>
    </location>
</feature>
<dbReference type="GO" id="GO:0005829">
    <property type="term" value="C:cytosol"/>
    <property type="evidence" value="ECO:0007669"/>
    <property type="project" value="TreeGrafter"/>
</dbReference>
<sequence length="110" mass="12143">MFDMNKMMEKVREVQEKMKQAQEGLTDITATGEAGAGLVKATVNGKKQLVNLEIDNDLIKPEDKEVMQDLVIAAVNKALEEVDAKAKEEMKKSTEGFIPNIPGFDLGNFT</sequence>
<protein>
    <recommendedName>
        <fullName evidence="2">Nucleoid-associated protein K4G66_26145</fullName>
    </recommendedName>
</protein>
<comment type="similarity">
    <text evidence="2">Belongs to the YbaB/EbfC family.</text>
</comment>
<keyword evidence="2" id="KW-0963">Cytoplasm</keyword>
<accession>A0AA49GM15</accession>
<dbReference type="InterPro" id="IPR036894">
    <property type="entry name" value="YbaB-like_sf"/>
</dbReference>
<reference evidence="4" key="2">
    <citation type="journal article" date="2024" name="Antonie Van Leeuwenhoek">
        <title>Roseihalotalea indica gen. nov., sp. nov., a halophilic Bacteroidetes from mesopelagic Southwest Indian Ocean with higher carbohydrate metabolic potential.</title>
        <authorList>
            <person name="Chen B."/>
            <person name="Zhang M."/>
            <person name="Lin D."/>
            <person name="Ye J."/>
            <person name="Tang K."/>
        </authorList>
    </citation>
    <scope>NUCLEOTIDE SEQUENCE</scope>
    <source>
        <strain evidence="4">TK19036</strain>
    </source>
</reference>
<dbReference type="GO" id="GO:0043590">
    <property type="term" value="C:bacterial nucleoid"/>
    <property type="evidence" value="ECO:0007669"/>
    <property type="project" value="UniProtKB-UniRule"/>
</dbReference>
<dbReference type="AlphaFoldDB" id="A0AA49GM15"/>
<dbReference type="Gene3D" id="3.30.1310.10">
    <property type="entry name" value="Nucleoid-associated protein YbaB-like domain"/>
    <property type="match status" value="1"/>
</dbReference>
<dbReference type="NCBIfam" id="TIGR00103">
    <property type="entry name" value="DNA_YbaB_EbfC"/>
    <property type="match status" value="1"/>
</dbReference>
<reference evidence="4" key="1">
    <citation type="journal article" date="2023" name="Comput. Struct. Biotechnol. J.">
        <title>Discovery of a novel marine Bacteroidetes with a rich repertoire of carbohydrate-active enzymes.</title>
        <authorList>
            <person name="Chen B."/>
            <person name="Liu G."/>
            <person name="Chen Q."/>
            <person name="Wang H."/>
            <person name="Liu L."/>
            <person name="Tang K."/>
        </authorList>
    </citation>
    <scope>NUCLEOTIDE SEQUENCE</scope>
    <source>
        <strain evidence="4">TK19036</strain>
    </source>
</reference>
<gene>
    <name evidence="4" type="ORF">K4G66_26145</name>
</gene>
<evidence type="ECO:0000313" key="4">
    <source>
        <dbReference type="EMBL" id="WKN35853.1"/>
    </source>
</evidence>
<proteinExistence type="inferred from homology"/>